<evidence type="ECO:0000256" key="5">
    <source>
        <dbReference type="PIRSR" id="PIRSR602403-1"/>
    </source>
</evidence>
<organism evidence="7 8">
    <name type="scientific">Byssothecium circinans</name>
    <dbReference type="NCBI Taxonomy" id="147558"/>
    <lineage>
        <taxon>Eukaryota</taxon>
        <taxon>Fungi</taxon>
        <taxon>Dikarya</taxon>
        <taxon>Ascomycota</taxon>
        <taxon>Pezizomycotina</taxon>
        <taxon>Dothideomycetes</taxon>
        <taxon>Pleosporomycetidae</taxon>
        <taxon>Pleosporales</taxon>
        <taxon>Massarineae</taxon>
        <taxon>Massarinaceae</taxon>
        <taxon>Byssothecium</taxon>
    </lineage>
</organism>
<dbReference type="InterPro" id="IPR036396">
    <property type="entry name" value="Cyt_P450_sf"/>
</dbReference>
<dbReference type="OrthoDB" id="1470350at2759"/>
<evidence type="ECO:0000313" key="7">
    <source>
        <dbReference type="EMBL" id="KAF1955200.1"/>
    </source>
</evidence>
<dbReference type="Gene3D" id="1.10.630.10">
    <property type="entry name" value="Cytochrome P450"/>
    <property type="match status" value="1"/>
</dbReference>
<dbReference type="InterPro" id="IPR017972">
    <property type="entry name" value="Cyt_P450_CS"/>
</dbReference>
<proteinExistence type="inferred from homology"/>
<sequence>MSLLPVIGVVAGSFLFLAALLKLSTRKSNGVEEPPAVSSKVPFIGHILGMMHHKVFYYQILRDRIKAPIFSVPILGKSIYVVTSPQLVSTVQRMTKTLAFEPVVAMASPRIAGCSAEAEKALQYNVDGKQGEKGYLRTFFTTMHPSLAPGPALDAMNRIMIQQIAKSADALASASMKRVNLCDWLRHELTMATTYSVYGPGNPMVDEKVERAFWDFERNLMMILLNIFPSFTARKGIAARRTVGKAFERYFENEEHTSGSALVKARYKHSREYGIPVSDIGAFETGGCLATLANTFPTAYWMLTYIYSHPKVLQECRDEVQRITTVTTAEDGSVLHSIDMTSIKASCPVITATLQEVLRHTAVGSTVRGVLEDTTLDGYILKKGNTLLTPANVIHTDPTLWGTDPTAFDHQRFLRVPGKKLPSATAFRAFGGGATLCPGRHFATTEVLATATVFIARFDMKPVFDNWPQPDRSSAQFWTQVLEPNREFEVKVSEKEGLLGQQKHKWEFKLSESEVVLAMAAEDLGEAGK</sequence>
<protein>
    <submittedName>
        <fullName evidence="7">Cytochrome P450</fullName>
    </submittedName>
</protein>
<comment type="similarity">
    <text evidence="2 6">Belongs to the cytochrome P450 family.</text>
</comment>
<dbReference type="PANTHER" id="PTHR47582:SF1">
    <property type="entry name" value="P450, PUTATIVE (EUROFUNG)-RELATED"/>
    <property type="match status" value="1"/>
</dbReference>
<dbReference type="PANTHER" id="PTHR47582">
    <property type="entry name" value="P450, PUTATIVE (EUROFUNG)-RELATED"/>
    <property type="match status" value="1"/>
</dbReference>
<gene>
    <name evidence="7" type="ORF">CC80DRAFT_447530</name>
</gene>
<keyword evidence="3 5" id="KW-0479">Metal-binding</keyword>
<dbReference type="GO" id="GO:0004497">
    <property type="term" value="F:monooxygenase activity"/>
    <property type="evidence" value="ECO:0007669"/>
    <property type="project" value="UniProtKB-KW"/>
</dbReference>
<dbReference type="GO" id="GO:0020037">
    <property type="term" value="F:heme binding"/>
    <property type="evidence" value="ECO:0007669"/>
    <property type="project" value="InterPro"/>
</dbReference>
<evidence type="ECO:0000256" key="2">
    <source>
        <dbReference type="ARBA" id="ARBA00010617"/>
    </source>
</evidence>
<dbReference type="InterPro" id="IPR002403">
    <property type="entry name" value="Cyt_P450_E_grp-IV"/>
</dbReference>
<evidence type="ECO:0000256" key="1">
    <source>
        <dbReference type="ARBA" id="ARBA00001971"/>
    </source>
</evidence>
<dbReference type="GO" id="GO:0016705">
    <property type="term" value="F:oxidoreductase activity, acting on paired donors, with incorporation or reduction of molecular oxygen"/>
    <property type="evidence" value="ECO:0007669"/>
    <property type="project" value="InterPro"/>
</dbReference>
<keyword evidence="8" id="KW-1185">Reference proteome</keyword>
<reference evidence="7" key="1">
    <citation type="journal article" date="2020" name="Stud. Mycol.">
        <title>101 Dothideomycetes genomes: a test case for predicting lifestyles and emergence of pathogens.</title>
        <authorList>
            <person name="Haridas S."/>
            <person name="Albert R."/>
            <person name="Binder M."/>
            <person name="Bloem J."/>
            <person name="Labutti K."/>
            <person name="Salamov A."/>
            <person name="Andreopoulos B."/>
            <person name="Baker S."/>
            <person name="Barry K."/>
            <person name="Bills G."/>
            <person name="Bluhm B."/>
            <person name="Cannon C."/>
            <person name="Castanera R."/>
            <person name="Culley D."/>
            <person name="Daum C."/>
            <person name="Ezra D."/>
            <person name="Gonzalez J."/>
            <person name="Henrissat B."/>
            <person name="Kuo A."/>
            <person name="Liang C."/>
            <person name="Lipzen A."/>
            <person name="Lutzoni F."/>
            <person name="Magnuson J."/>
            <person name="Mondo S."/>
            <person name="Nolan M."/>
            <person name="Ohm R."/>
            <person name="Pangilinan J."/>
            <person name="Park H.-J."/>
            <person name="Ramirez L."/>
            <person name="Alfaro M."/>
            <person name="Sun H."/>
            <person name="Tritt A."/>
            <person name="Yoshinaga Y."/>
            <person name="Zwiers L.-H."/>
            <person name="Turgeon B."/>
            <person name="Goodwin S."/>
            <person name="Spatafora J."/>
            <person name="Crous P."/>
            <person name="Grigoriev I."/>
        </authorList>
    </citation>
    <scope>NUCLEOTIDE SEQUENCE</scope>
    <source>
        <strain evidence="7">CBS 675.92</strain>
    </source>
</reference>
<dbReference type="PROSITE" id="PS00086">
    <property type="entry name" value="CYTOCHROME_P450"/>
    <property type="match status" value="1"/>
</dbReference>
<dbReference type="EMBL" id="ML976995">
    <property type="protein sequence ID" value="KAF1955200.1"/>
    <property type="molecule type" value="Genomic_DNA"/>
</dbReference>
<keyword evidence="6" id="KW-0560">Oxidoreductase</keyword>
<keyword evidence="6" id="KW-0503">Monooxygenase</keyword>
<dbReference type="Pfam" id="PF00067">
    <property type="entry name" value="p450"/>
    <property type="match status" value="1"/>
</dbReference>
<evidence type="ECO:0000256" key="3">
    <source>
        <dbReference type="ARBA" id="ARBA00022723"/>
    </source>
</evidence>
<evidence type="ECO:0000313" key="8">
    <source>
        <dbReference type="Proteomes" id="UP000800035"/>
    </source>
</evidence>
<dbReference type="SUPFAM" id="SSF48264">
    <property type="entry name" value="Cytochrome P450"/>
    <property type="match status" value="1"/>
</dbReference>
<dbReference type="CDD" id="cd11040">
    <property type="entry name" value="CYP7_CYP8-like"/>
    <property type="match status" value="1"/>
</dbReference>
<comment type="cofactor">
    <cofactor evidence="1 5">
        <name>heme</name>
        <dbReference type="ChEBI" id="CHEBI:30413"/>
    </cofactor>
</comment>
<evidence type="ECO:0000256" key="4">
    <source>
        <dbReference type="ARBA" id="ARBA00023004"/>
    </source>
</evidence>
<dbReference type="GO" id="GO:0005506">
    <property type="term" value="F:iron ion binding"/>
    <property type="evidence" value="ECO:0007669"/>
    <property type="project" value="InterPro"/>
</dbReference>
<keyword evidence="4 5" id="KW-0408">Iron</keyword>
<keyword evidence="5 6" id="KW-0349">Heme</keyword>
<evidence type="ECO:0000256" key="6">
    <source>
        <dbReference type="RuleBase" id="RU000461"/>
    </source>
</evidence>
<name>A0A6A5TT80_9PLEO</name>
<dbReference type="AlphaFoldDB" id="A0A6A5TT80"/>
<dbReference type="InterPro" id="IPR053007">
    <property type="entry name" value="CYP450_monoxygenase_sec-met"/>
</dbReference>
<feature type="binding site" description="axial binding residue" evidence="5">
    <location>
        <position position="437"/>
    </location>
    <ligand>
        <name>heme</name>
        <dbReference type="ChEBI" id="CHEBI:30413"/>
    </ligand>
    <ligandPart>
        <name>Fe</name>
        <dbReference type="ChEBI" id="CHEBI:18248"/>
    </ligandPart>
</feature>
<dbReference type="InterPro" id="IPR001128">
    <property type="entry name" value="Cyt_P450"/>
</dbReference>
<dbReference type="PRINTS" id="PR00465">
    <property type="entry name" value="EP450IV"/>
</dbReference>
<accession>A0A6A5TT80</accession>
<dbReference type="Proteomes" id="UP000800035">
    <property type="component" value="Unassembled WGS sequence"/>
</dbReference>